<accession>A0AAE0L6D5</accession>
<reference evidence="2 3" key="1">
    <citation type="journal article" date="2015" name="Genome Biol. Evol.">
        <title>Comparative Genomics of a Bacterivorous Green Alga Reveals Evolutionary Causalities and Consequences of Phago-Mixotrophic Mode of Nutrition.</title>
        <authorList>
            <person name="Burns J.A."/>
            <person name="Paasch A."/>
            <person name="Narechania A."/>
            <person name="Kim E."/>
        </authorList>
    </citation>
    <scope>NUCLEOTIDE SEQUENCE [LARGE SCALE GENOMIC DNA]</scope>
    <source>
        <strain evidence="2 3">PLY_AMNH</strain>
    </source>
</reference>
<sequence>MWDKFLQCAAQRNFREKFLGEPRPGVLAARDDDPQAAAPSSAPAARGLRNSVLGGFLGLAASKIPHMVHNPMFATDTSISVQNSETEE</sequence>
<feature type="compositionally biased region" description="Low complexity" evidence="1">
    <location>
        <begin position="35"/>
        <end position="44"/>
    </location>
</feature>
<gene>
    <name evidence="2" type="ORF">CYMTET_18374</name>
</gene>
<organism evidence="2 3">
    <name type="scientific">Cymbomonas tetramitiformis</name>
    <dbReference type="NCBI Taxonomy" id="36881"/>
    <lineage>
        <taxon>Eukaryota</taxon>
        <taxon>Viridiplantae</taxon>
        <taxon>Chlorophyta</taxon>
        <taxon>Pyramimonadophyceae</taxon>
        <taxon>Pyramimonadales</taxon>
        <taxon>Pyramimonadaceae</taxon>
        <taxon>Cymbomonas</taxon>
    </lineage>
</organism>
<evidence type="ECO:0000256" key="1">
    <source>
        <dbReference type="SAM" id="MobiDB-lite"/>
    </source>
</evidence>
<keyword evidence="3" id="KW-1185">Reference proteome</keyword>
<evidence type="ECO:0000313" key="3">
    <source>
        <dbReference type="Proteomes" id="UP001190700"/>
    </source>
</evidence>
<protein>
    <submittedName>
        <fullName evidence="2">Uncharacterized protein</fullName>
    </submittedName>
</protein>
<dbReference type="Proteomes" id="UP001190700">
    <property type="component" value="Unassembled WGS sequence"/>
</dbReference>
<dbReference type="EMBL" id="LGRX02008501">
    <property type="protein sequence ID" value="KAK3273380.1"/>
    <property type="molecule type" value="Genomic_DNA"/>
</dbReference>
<proteinExistence type="predicted"/>
<feature type="region of interest" description="Disordered" evidence="1">
    <location>
        <begin position="25"/>
        <end position="44"/>
    </location>
</feature>
<name>A0AAE0L6D5_9CHLO</name>
<dbReference type="AlphaFoldDB" id="A0AAE0L6D5"/>
<comment type="caution">
    <text evidence="2">The sequence shown here is derived from an EMBL/GenBank/DDBJ whole genome shotgun (WGS) entry which is preliminary data.</text>
</comment>
<evidence type="ECO:0000313" key="2">
    <source>
        <dbReference type="EMBL" id="KAK3273380.1"/>
    </source>
</evidence>